<organism evidence="2 3">
    <name type="scientific">Vibrio tapetis subsp. tapetis</name>
    <dbReference type="NCBI Taxonomy" id="1671868"/>
    <lineage>
        <taxon>Bacteria</taxon>
        <taxon>Pseudomonadati</taxon>
        <taxon>Pseudomonadota</taxon>
        <taxon>Gammaproteobacteria</taxon>
        <taxon>Vibrionales</taxon>
        <taxon>Vibrionaceae</taxon>
        <taxon>Vibrio</taxon>
    </lineage>
</organism>
<gene>
    <name evidence="2" type="ORF">VTAP4600_B1281</name>
</gene>
<protein>
    <recommendedName>
        <fullName evidence="4">Beta-lactamase</fullName>
    </recommendedName>
</protein>
<dbReference type="RefSeq" id="WP_102525030.1">
    <property type="nucleotide sequence ID" value="NZ_LT960612.1"/>
</dbReference>
<sequence length="431" mass="48604">MKRWPLLLAFVSSPFALTTAWAGDISFNWDWMISAQHNSVNEQAQYFPDNRSSDGSISGLLDLEVMGQQWVGLAAIKANDLYHSDNANSVSSEVILRELFWQGSVEVADTSIDITAGKMRLDWGVGYGYRPLDLFKPYRRNPIGIQVEEGAGVLSFSHFDATGEWTLLATDSSWTSQEMTDLEDAKKQKGIGVRRYGLTGDSEYQLIAYYDDVRKGLVGASLVSVVDASWEFHGSVVYQNEYVGYHFPTSASLYSVPEIRSEIGALQALVGLTWASETGHNIVLEYWYDSRAWSDNQWQKNHHNSQLLRQNRNASDVRYGYANGYQQENIVQHNVMLHWSFDSSGWSHYNLSDYGLSADALSSLTPLVDLLYSPEDSGVILTPKLTYEWLNTGVTQFETELAARFLLGDERSAYQNLPDKNMILLNLKGRF</sequence>
<accession>A0A2N8ZLY0</accession>
<dbReference type="EMBL" id="LT960612">
    <property type="protein sequence ID" value="SON52892.1"/>
    <property type="molecule type" value="Genomic_DNA"/>
</dbReference>
<dbReference type="KEGG" id="vta:B1281"/>
<feature type="signal peptide" evidence="1">
    <location>
        <begin position="1"/>
        <end position="22"/>
    </location>
</feature>
<name>A0A2N8ZLY0_9VIBR</name>
<evidence type="ECO:0000313" key="2">
    <source>
        <dbReference type="EMBL" id="SON52892.1"/>
    </source>
</evidence>
<reference evidence="2 3" key="1">
    <citation type="submission" date="2017-10" db="EMBL/GenBank/DDBJ databases">
        <authorList>
            <person name="Banno H."/>
            <person name="Chua N.-H."/>
        </authorList>
    </citation>
    <scope>NUCLEOTIDE SEQUENCE [LARGE SCALE GENOMIC DNA]</scope>
    <source>
        <strain evidence="2">Vibrio tapetis CECT4600</strain>
    </source>
</reference>
<evidence type="ECO:0000313" key="3">
    <source>
        <dbReference type="Proteomes" id="UP000235828"/>
    </source>
</evidence>
<proteinExistence type="predicted"/>
<dbReference type="OrthoDB" id="8746278at2"/>
<evidence type="ECO:0000256" key="1">
    <source>
        <dbReference type="SAM" id="SignalP"/>
    </source>
</evidence>
<dbReference type="AlphaFoldDB" id="A0A2N8ZLY0"/>
<dbReference type="Proteomes" id="UP000235828">
    <property type="component" value="Chromosome B"/>
</dbReference>
<feature type="chain" id="PRO_5014821913" description="Beta-lactamase" evidence="1">
    <location>
        <begin position="23"/>
        <end position="431"/>
    </location>
</feature>
<evidence type="ECO:0008006" key="4">
    <source>
        <dbReference type="Google" id="ProtNLM"/>
    </source>
</evidence>
<keyword evidence="1" id="KW-0732">Signal</keyword>
<keyword evidence="3" id="KW-1185">Reference proteome</keyword>